<reference evidence="1 2" key="1">
    <citation type="journal article" date="2018" name="Front. Plant Sci.">
        <title>Red Clover (Trifolium pratense) and Zigzag Clover (T. medium) - A Picture of Genomic Similarities and Differences.</title>
        <authorList>
            <person name="Dluhosova J."/>
            <person name="Istvanek J."/>
            <person name="Nedelnik J."/>
            <person name="Repkova J."/>
        </authorList>
    </citation>
    <scope>NUCLEOTIDE SEQUENCE [LARGE SCALE GENOMIC DNA]</scope>
    <source>
        <strain evidence="2">cv. 10/8</strain>
        <tissue evidence="1">Leaf</tissue>
    </source>
</reference>
<feature type="non-terminal residue" evidence="1">
    <location>
        <position position="1"/>
    </location>
</feature>
<dbReference type="EMBL" id="LXQA010620382">
    <property type="protein sequence ID" value="MCI62523.1"/>
    <property type="molecule type" value="Genomic_DNA"/>
</dbReference>
<evidence type="ECO:0000313" key="2">
    <source>
        <dbReference type="Proteomes" id="UP000265520"/>
    </source>
</evidence>
<dbReference type="Proteomes" id="UP000265520">
    <property type="component" value="Unassembled WGS sequence"/>
</dbReference>
<keyword evidence="2" id="KW-1185">Reference proteome</keyword>
<organism evidence="1 2">
    <name type="scientific">Trifolium medium</name>
    <dbReference type="NCBI Taxonomy" id="97028"/>
    <lineage>
        <taxon>Eukaryota</taxon>
        <taxon>Viridiplantae</taxon>
        <taxon>Streptophyta</taxon>
        <taxon>Embryophyta</taxon>
        <taxon>Tracheophyta</taxon>
        <taxon>Spermatophyta</taxon>
        <taxon>Magnoliopsida</taxon>
        <taxon>eudicotyledons</taxon>
        <taxon>Gunneridae</taxon>
        <taxon>Pentapetalae</taxon>
        <taxon>rosids</taxon>
        <taxon>fabids</taxon>
        <taxon>Fabales</taxon>
        <taxon>Fabaceae</taxon>
        <taxon>Papilionoideae</taxon>
        <taxon>50 kb inversion clade</taxon>
        <taxon>NPAAA clade</taxon>
        <taxon>Hologalegina</taxon>
        <taxon>IRL clade</taxon>
        <taxon>Trifolieae</taxon>
        <taxon>Trifolium</taxon>
    </lineage>
</organism>
<proteinExistence type="predicted"/>
<sequence length="18" mass="1829">INPVPYGGSGQSVIKTVL</sequence>
<evidence type="ECO:0000313" key="1">
    <source>
        <dbReference type="EMBL" id="MCI62523.1"/>
    </source>
</evidence>
<protein>
    <submittedName>
        <fullName evidence="1">Uncharacterized protein</fullName>
    </submittedName>
</protein>
<dbReference type="AlphaFoldDB" id="A0A392TN07"/>
<name>A0A392TN07_9FABA</name>
<comment type="caution">
    <text evidence="1">The sequence shown here is derived from an EMBL/GenBank/DDBJ whole genome shotgun (WGS) entry which is preliminary data.</text>
</comment>
<accession>A0A392TN07</accession>